<evidence type="ECO:0000256" key="1">
    <source>
        <dbReference type="ARBA" id="ARBA00022741"/>
    </source>
</evidence>
<dbReference type="Pfam" id="PF01256">
    <property type="entry name" value="Carb_kinase"/>
    <property type="match status" value="1"/>
</dbReference>
<dbReference type="RefSeq" id="WP_379780902.1">
    <property type="nucleotide sequence ID" value="NZ_JBHSMU010000004.1"/>
</dbReference>
<feature type="binding site" evidence="6">
    <location>
        <position position="262"/>
    </location>
    <ligand>
        <name>AMP</name>
        <dbReference type="ChEBI" id="CHEBI:456215"/>
    </ligand>
</feature>
<dbReference type="PROSITE" id="PS51383">
    <property type="entry name" value="YJEF_C_3"/>
    <property type="match status" value="1"/>
</dbReference>
<dbReference type="InterPro" id="IPR029056">
    <property type="entry name" value="Ribokinase-like"/>
</dbReference>
<comment type="function">
    <text evidence="6">Catalyzes the dehydration of the S-form of NAD(P)HX at the expense of ADP, which is converted to AMP. Together with NAD(P)HX epimerase, which catalyzes the epimerization of the S- and R-forms, the enzyme allows the repair of both epimers of NAD(P)HX, a damaged form of NAD(P)H that is a result of enzymatic or heat-dependent hydration.</text>
</comment>
<dbReference type="EMBL" id="JBHSMU010000004">
    <property type="protein sequence ID" value="MFC5459254.1"/>
    <property type="molecule type" value="Genomic_DNA"/>
</dbReference>
<evidence type="ECO:0000259" key="7">
    <source>
        <dbReference type="PROSITE" id="PS51383"/>
    </source>
</evidence>
<feature type="binding site" evidence="6">
    <location>
        <begin position="233"/>
        <end position="237"/>
    </location>
    <ligand>
        <name>AMP</name>
        <dbReference type="ChEBI" id="CHEBI:456215"/>
    </ligand>
</feature>
<organism evidence="8 9">
    <name type="scientific">Massilia niabensis</name>
    <dbReference type="NCBI Taxonomy" id="544910"/>
    <lineage>
        <taxon>Bacteria</taxon>
        <taxon>Pseudomonadati</taxon>
        <taxon>Pseudomonadota</taxon>
        <taxon>Betaproteobacteria</taxon>
        <taxon>Burkholderiales</taxon>
        <taxon>Oxalobacteraceae</taxon>
        <taxon>Telluria group</taxon>
        <taxon>Massilia</taxon>
    </lineage>
</organism>
<keyword evidence="4 6" id="KW-0520">NAD</keyword>
<feature type="binding site" evidence="6">
    <location>
        <position position="263"/>
    </location>
    <ligand>
        <name>(6S)-NADPHX</name>
        <dbReference type="ChEBI" id="CHEBI:64076"/>
    </ligand>
</feature>
<comment type="subunit">
    <text evidence="6">Homotetramer.</text>
</comment>
<dbReference type="CDD" id="cd01171">
    <property type="entry name" value="YXKO-related"/>
    <property type="match status" value="1"/>
</dbReference>
<keyword evidence="2 6" id="KW-0067">ATP-binding</keyword>
<comment type="catalytic activity">
    <reaction evidence="6">
        <text>(6S)-NADHX + ADP = AMP + phosphate + NADH + H(+)</text>
        <dbReference type="Rhea" id="RHEA:32223"/>
        <dbReference type="ChEBI" id="CHEBI:15378"/>
        <dbReference type="ChEBI" id="CHEBI:43474"/>
        <dbReference type="ChEBI" id="CHEBI:57945"/>
        <dbReference type="ChEBI" id="CHEBI:64074"/>
        <dbReference type="ChEBI" id="CHEBI:456215"/>
        <dbReference type="ChEBI" id="CHEBI:456216"/>
        <dbReference type="EC" id="4.2.1.136"/>
    </reaction>
</comment>
<comment type="catalytic activity">
    <reaction evidence="6">
        <text>(6S)-NADPHX + ADP = AMP + phosphate + NADPH + H(+)</text>
        <dbReference type="Rhea" id="RHEA:32235"/>
        <dbReference type="ChEBI" id="CHEBI:15378"/>
        <dbReference type="ChEBI" id="CHEBI:43474"/>
        <dbReference type="ChEBI" id="CHEBI:57783"/>
        <dbReference type="ChEBI" id="CHEBI:64076"/>
        <dbReference type="ChEBI" id="CHEBI:456215"/>
        <dbReference type="ChEBI" id="CHEBI:456216"/>
        <dbReference type="EC" id="4.2.1.136"/>
    </reaction>
</comment>
<dbReference type="Proteomes" id="UP001596050">
    <property type="component" value="Unassembled WGS sequence"/>
</dbReference>
<comment type="cofactor">
    <cofactor evidence="6">
        <name>Mg(2+)</name>
        <dbReference type="ChEBI" id="CHEBI:18420"/>
    </cofactor>
</comment>
<evidence type="ECO:0000256" key="2">
    <source>
        <dbReference type="ARBA" id="ARBA00022840"/>
    </source>
</evidence>
<feature type="binding site" evidence="6">
    <location>
        <position position="137"/>
    </location>
    <ligand>
        <name>(6S)-NADPHX</name>
        <dbReference type="ChEBI" id="CHEBI:64076"/>
    </ligand>
</feature>
<dbReference type="NCBIfam" id="TIGR00196">
    <property type="entry name" value="yjeF_cterm"/>
    <property type="match status" value="1"/>
</dbReference>
<dbReference type="EC" id="4.2.1.136" evidence="6"/>
<dbReference type="Gene3D" id="3.40.1190.20">
    <property type="match status" value="1"/>
</dbReference>
<evidence type="ECO:0000256" key="3">
    <source>
        <dbReference type="ARBA" id="ARBA00022857"/>
    </source>
</evidence>
<dbReference type="PANTHER" id="PTHR12592:SF0">
    <property type="entry name" value="ATP-DEPENDENT (S)-NAD(P)H-HYDRATE DEHYDRATASE"/>
    <property type="match status" value="1"/>
</dbReference>
<accession>A0ABW0L0S8</accession>
<feature type="binding site" evidence="6">
    <location>
        <position position="196"/>
    </location>
    <ligand>
        <name>(6S)-NADPHX</name>
        <dbReference type="ChEBI" id="CHEBI:64076"/>
    </ligand>
</feature>
<proteinExistence type="inferred from homology"/>
<protein>
    <recommendedName>
        <fullName evidence="6">ADP-dependent (S)-NAD(P)H-hydrate dehydratase</fullName>
        <ecNumber evidence="6">4.2.1.136</ecNumber>
    </recommendedName>
    <alternativeName>
        <fullName evidence="6">ADP-dependent NAD(P)HX dehydratase</fullName>
    </alternativeName>
</protein>
<evidence type="ECO:0000256" key="5">
    <source>
        <dbReference type="ARBA" id="ARBA00023239"/>
    </source>
</evidence>
<keyword evidence="1 6" id="KW-0547">Nucleotide-binding</keyword>
<evidence type="ECO:0000256" key="6">
    <source>
        <dbReference type="HAMAP-Rule" id="MF_01965"/>
    </source>
</evidence>
<dbReference type="SUPFAM" id="SSF53613">
    <property type="entry name" value="Ribokinase-like"/>
    <property type="match status" value="1"/>
</dbReference>
<evidence type="ECO:0000313" key="8">
    <source>
        <dbReference type="EMBL" id="MFC5459254.1"/>
    </source>
</evidence>
<reference evidence="9" key="1">
    <citation type="journal article" date="2019" name="Int. J. Syst. Evol. Microbiol.">
        <title>The Global Catalogue of Microorganisms (GCM) 10K type strain sequencing project: providing services to taxonomists for standard genome sequencing and annotation.</title>
        <authorList>
            <consortium name="The Broad Institute Genomics Platform"/>
            <consortium name="The Broad Institute Genome Sequencing Center for Infectious Disease"/>
            <person name="Wu L."/>
            <person name="Ma J."/>
        </authorList>
    </citation>
    <scope>NUCLEOTIDE SEQUENCE [LARGE SCALE GENOMIC DNA]</scope>
    <source>
        <strain evidence="9">KACC 12649</strain>
    </source>
</reference>
<evidence type="ECO:0000313" key="9">
    <source>
        <dbReference type="Proteomes" id="UP001596050"/>
    </source>
</evidence>
<dbReference type="PANTHER" id="PTHR12592">
    <property type="entry name" value="ATP-DEPENDENT (S)-NAD(P)H-HYDRATE DEHYDRATASE FAMILY MEMBER"/>
    <property type="match status" value="1"/>
</dbReference>
<feature type="binding site" evidence="6">
    <location>
        <position position="66"/>
    </location>
    <ligand>
        <name>(6S)-NADPHX</name>
        <dbReference type="ChEBI" id="CHEBI:64076"/>
    </ligand>
</feature>
<feature type="domain" description="YjeF C-terminal" evidence="7">
    <location>
        <begin position="31"/>
        <end position="322"/>
    </location>
</feature>
<name>A0ABW0L0S8_9BURK</name>
<dbReference type="HAMAP" id="MF_01965">
    <property type="entry name" value="NADHX_dehydratase"/>
    <property type="match status" value="1"/>
</dbReference>
<comment type="similarity">
    <text evidence="6">Belongs to the NnrD/CARKD family.</text>
</comment>
<sequence>MNAVHDLPDAMPAALTATVDAATADAIDVSTELLRNWPLPMPGAEGDKEERGHVLVLGGSREMPGAVILAATAALRAGAGKLTVATGASVAQLVASAMPEARVIGLAESEAGGFLPEAIARLDPLADRVNAILIGPGMQDEAAAAELVHGLLGRMQGSDTAVVLDACAMGTLLHAPAGAQPGVAFRFEQPVIITPHCGEMAHLTGMAKPDIVAGPDDPARAAAAEWNAVVALKGARTVIASPSGALWQHEGGNVGLAISGSGDTLAGIIAGLAARGATLEQATCWGVALHARAGERLASRMGVLGYLAREIPDEIPALLESVAGLAAGDATTIRATPGGREERKSV</sequence>
<evidence type="ECO:0000256" key="4">
    <source>
        <dbReference type="ARBA" id="ARBA00023027"/>
    </source>
</evidence>
<dbReference type="InterPro" id="IPR000631">
    <property type="entry name" value="CARKD"/>
</dbReference>
<gene>
    <name evidence="6" type="primary">nnrD</name>
    <name evidence="8" type="ORF">ACFPN5_05470</name>
</gene>
<keyword evidence="9" id="KW-1185">Reference proteome</keyword>
<keyword evidence="3 6" id="KW-0521">NADP</keyword>
<comment type="caution">
    <text evidence="8">The sequence shown here is derived from an EMBL/GenBank/DDBJ whole genome shotgun (WGS) entry which is preliminary data.</text>
</comment>
<keyword evidence="5 6" id="KW-0456">Lyase</keyword>